<keyword evidence="2" id="KW-1185">Reference proteome</keyword>
<name>A0A1G8PXD3_9BACI</name>
<evidence type="ECO:0000313" key="2">
    <source>
        <dbReference type="Proteomes" id="UP000199225"/>
    </source>
</evidence>
<reference evidence="2" key="1">
    <citation type="submission" date="2016-10" db="EMBL/GenBank/DDBJ databases">
        <authorList>
            <person name="Varghese N."/>
            <person name="Submissions S."/>
        </authorList>
    </citation>
    <scope>NUCLEOTIDE SEQUENCE [LARGE SCALE GENOMIC DNA]</scope>
    <source>
        <strain evidence="2">DSM 4771</strain>
    </source>
</reference>
<dbReference type="EMBL" id="FNEV01000001">
    <property type="protein sequence ID" value="SDI97028.1"/>
    <property type="molecule type" value="Genomic_DNA"/>
</dbReference>
<gene>
    <name evidence="1" type="ORF">SAMN04490247_0257</name>
</gene>
<dbReference type="AlphaFoldDB" id="A0A1G8PXD3"/>
<organism evidence="1 2">
    <name type="scientific">Salimicrobium halophilum</name>
    <dbReference type="NCBI Taxonomy" id="86666"/>
    <lineage>
        <taxon>Bacteria</taxon>
        <taxon>Bacillati</taxon>
        <taxon>Bacillota</taxon>
        <taxon>Bacilli</taxon>
        <taxon>Bacillales</taxon>
        <taxon>Bacillaceae</taxon>
        <taxon>Salimicrobium</taxon>
    </lineage>
</organism>
<protein>
    <submittedName>
        <fullName evidence="1">Uncharacterized protein</fullName>
    </submittedName>
</protein>
<dbReference type="Proteomes" id="UP000199225">
    <property type="component" value="Unassembled WGS sequence"/>
</dbReference>
<accession>A0A1G8PXD3</accession>
<proteinExistence type="predicted"/>
<evidence type="ECO:0000313" key="1">
    <source>
        <dbReference type="EMBL" id="SDI97028.1"/>
    </source>
</evidence>
<sequence length="34" mass="3847">MVYYNYSCLTSYNMKVAYNDGNMGKKCTGGILDE</sequence>